<reference evidence="3 4" key="1">
    <citation type="journal article" date="2021" name="Sci. Rep.">
        <title>The genome of the diatom Chaetoceros tenuissimus carries an ancient integrated fragment of an extant virus.</title>
        <authorList>
            <person name="Hongo Y."/>
            <person name="Kimura K."/>
            <person name="Takaki Y."/>
            <person name="Yoshida Y."/>
            <person name="Baba S."/>
            <person name="Kobayashi G."/>
            <person name="Nagasaki K."/>
            <person name="Hano T."/>
            <person name="Tomaru Y."/>
        </authorList>
    </citation>
    <scope>NUCLEOTIDE SEQUENCE [LARGE SCALE GENOMIC DNA]</scope>
    <source>
        <strain evidence="3 4">NIES-3715</strain>
    </source>
</reference>
<dbReference type="Proteomes" id="UP001054902">
    <property type="component" value="Unassembled WGS sequence"/>
</dbReference>
<dbReference type="EMBL" id="BLLK01000047">
    <property type="protein sequence ID" value="GFH53692.1"/>
    <property type="molecule type" value="Genomic_DNA"/>
</dbReference>
<feature type="transmembrane region" description="Helical" evidence="2">
    <location>
        <begin position="87"/>
        <end position="105"/>
    </location>
</feature>
<comment type="caution">
    <text evidence="3">The sequence shown here is derived from an EMBL/GenBank/DDBJ whole genome shotgun (WGS) entry which is preliminary data.</text>
</comment>
<keyword evidence="2" id="KW-0812">Transmembrane</keyword>
<evidence type="ECO:0000313" key="3">
    <source>
        <dbReference type="EMBL" id="GFH53692.1"/>
    </source>
</evidence>
<dbReference type="AlphaFoldDB" id="A0AAD3CX70"/>
<name>A0AAD3CX70_9STRA</name>
<keyword evidence="4" id="KW-1185">Reference proteome</keyword>
<gene>
    <name evidence="3" type="ORF">CTEN210_10168</name>
</gene>
<protein>
    <submittedName>
        <fullName evidence="3">Uncharacterized protein</fullName>
    </submittedName>
</protein>
<evidence type="ECO:0000256" key="2">
    <source>
        <dbReference type="SAM" id="Phobius"/>
    </source>
</evidence>
<feature type="compositionally biased region" description="Acidic residues" evidence="1">
    <location>
        <begin position="128"/>
        <end position="143"/>
    </location>
</feature>
<organism evidence="3 4">
    <name type="scientific">Chaetoceros tenuissimus</name>
    <dbReference type="NCBI Taxonomy" id="426638"/>
    <lineage>
        <taxon>Eukaryota</taxon>
        <taxon>Sar</taxon>
        <taxon>Stramenopiles</taxon>
        <taxon>Ochrophyta</taxon>
        <taxon>Bacillariophyta</taxon>
        <taxon>Coscinodiscophyceae</taxon>
        <taxon>Chaetocerotophycidae</taxon>
        <taxon>Chaetocerotales</taxon>
        <taxon>Chaetocerotaceae</taxon>
        <taxon>Chaetoceros</taxon>
    </lineage>
</organism>
<feature type="region of interest" description="Disordered" evidence="1">
    <location>
        <begin position="122"/>
        <end position="143"/>
    </location>
</feature>
<evidence type="ECO:0000256" key="1">
    <source>
        <dbReference type="SAM" id="MobiDB-lite"/>
    </source>
</evidence>
<evidence type="ECO:0000313" key="4">
    <source>
        <dbReference type="Proteomes" id="UP001054902"/>
    </source>
</evidence>
<keyword evidence="2" id="KW-1133">Transmembrane helix</keyword>
<keyword evidence="2" id="KW-0472">Membrane</keyword>
<accession>A0AAD3CX70</accession>
<proteinExistence type="predicted"/>
<sequence length="143" mass="16207">MNRTLRSLQTIGKSNAVLQKNTQPVQITKRLKRTSTISKKGLNETLQKQNQQSNEALFGLKPVDFTVVPPIRYGAPPPPPKPGMQKYIFPITLIFAGGLVAYFYFNNENDSKEYWEAMQTGGVLPGTYDDEDDDDEYEDDDEE</sequence>